<protein>
    <submittedName>
        <fullName evidence="2">Uncharacterized protein</fullName>
    </submittedName>
</protein>
<sequence>MFIKSALFSGVSLLVIGNAQNAFRALDQSLPTIPSLAPASHFLQNSFCAAHDGHIADPIKTFVTKCTPSKKDSELEASCKTDAAGVILVILEIYLNPLVGKACVSMDAAIIAIVAFVNARIVLPGGIGSPINSMDGLRSYGQSIFSAVNLSAIVAPISMLIWKYSLDYSKVSTSQL</sequence>
<evidence type="ECO:0000313" key="3">
    <source>
        <dbReference type="Proteomes" id="UP000053237"/>
    </source>
</evidence>
<comment type="caution">
    <text evidence="2">The sequence shown here is derived from an EMBL/GenBank/DDBJ whole genome shotgun (WGS) entry which is preliminary data.</text>
</comment>
<dbReference type="InParanoid" id="A0A024GIC3"/>
<evidence type="ECO:0000256" key="1">
    <source>
        <dbReference type="SAM" id="SignalP"/>
    </source>
</evidence>
<feature type="signal peptide" evidence="1">
    <location>
        <begin position="1"/>
        <end position="19"/>
    </location>
</feature>
<feature type="chain" id="PRO_5001529659" evidence="1">
    <location>
        <begin position="20"/>
        <end position="176"/>
    </location>
</feature>
<keyword evidence="1" id="KW-0732">Signal</keyword>
<keyword evidence="3" id="KW-1185">Reference proteome</keyword>
<evidence type="ECO:0000313" key="2">
    <source>
        <dbReference type="EMBL" id="CCI46277.1"/>
    </source>
</evidence>
<reference evidence="2 3" key="1">
    <citation type="submission" date="2012-05" db="EMBL/GenBank/DDBJ databases">
        <title>Recombination and specialization in a pathogen metapopulation.</title>
        <authorList>
            <person name="Gardiner A."/>
            <person name="Kemen E."/>
            <person name="Schultz-Larsen T."/>
            <person name="MacLean D."/>
            <person name="Van Oosterhout C."/>
            <person name="Jones J.D.G."/>
        </authorList>
    </citation>
    <scope>NUCLEOTIDE SEQUENCE [LARGE SCALE GENOMIC DNA]</scope>
    <source>
        <strain evidence="2 3">Ac Nc2</strain>
    </source>
</reference>
<dbReference type="EMBL" id="CAIX01000122">
    <property type="protein sequence ID" value="CCI46277.1"/>
    <property type="molecule type" value="Genomic_DNA"/>
</dbReference>
<accession>A0A024GIC3</accession>
<dbReference type="Proteomes" id="UP000053237">
    <property type="component" value="Unassembled WGS sequence"/>
</dbReference>
<organism evidence="2 3">
    <name type="scientific">Albugo candida</name>
    <dbReference type="NCBI Taxonomy" id="65357"/>
    <lineage>
        <taxon>Eukaryota</taxon>
        <taxon>Sar</taxon>
        <taxon>Stramenopiles</taxon>
        <taxon>Oomycota</taxon>
        <taxon>Peronosporomycetes</taxon>
        <taxon>Albuginales</taxon>
        <taxon>Albuginaceae</taxon>
        <taxon>Albugo</taxon>
    </lineage>
</organism>
<proteinExistence type="predicted"/>
<dbReference type="AlphaFoldDB" id="A0A024GIC3"/>
<gene>
    <name evidence="2" type="ORF">BN9_072060</name>
</gene>
<name>A0A024GIC3_9STRA</name>